<dbReference type="EMBL" id="CAJHNH020004657">
    <property type="protein sequence ID" value="CAG5131432.1"/>
    <property type="molecule type" value="Genomic_DNA"/>
</dbReference>
<evidence type="ECO:0000313" key="1">
    <source>
        <dbReference type="EMBL" id="CAG5131432.1"/>
    </source>
</evidence>
<dbReference type="AlphaFoldDB" id="A0A8S3ZUE2"/>
<feature type="non-terminal residue" evidence="1">
    <location>
        <position position="97"/>
    </location>
</feature>
<dbReference type="OrthoDB" id="6140699at2759"/>
<keyword evidence="2" id="KW-1185">Reference proteome</keyword>
<dbReference type="Proteomes" id="UP000678393">
    <property type="component" value="Unassembled WGS sequence"/>
</dbReference>
<evidence type="ECO:0000313" key="2">
    <source>
        <dbReference type="Proteomes" id="UP000678393"/>
    </source>
</evidence>
<name>A0A8S3ZUE2_9EUPU</name>
<organism evidence="1 2">
    <name type="scientific">Candidula unifasciata</name>
    <dbReference type="NCBI Taxonomy" id="100452"/>
    <lineage>
        <taxon>Eukaryota</taxon>
        <taxon>Metazoa</taxon>
        <taxon>Spiralia</taxon>
        <taxon>Lophotrochozoa</taxon>
        <taxon>Mollusca</taxon>
        <taxon>Gastropoda</taxon>
        <taxon>Heterobranchia</taxon>
        <taxon>Euthyneura</taxon>
        <taxon>Panpulmonata</taxon>
        <taxon>Eupulmonata</taxon>
        <taxon>Stylommatophora</taxon>
        <taxon>Helicina</taxon>
        <taxon>Helicoidea</taxon>
        <taxon>Geomitridae</taxon>
        <taxon>Candidula</taxon>
    </lineage>
</organism>
<gene>
    <name evidence="1" type="ORF">CUNI_LOCUS16990</name>
</gene>
<protein>
    <submittedName>
        <fullName evidence="1">Uncharacterized protein</fullName>
    </submittedName>
</protein>
<accession>A0A8S3ZUE2</accession>
<reference evidence="1" key="1">
    <citation type="submission" date="2021-04" db="EMBL/GenBank/DDBJ databases">
        <authorList>
            <consortium name="Molecular Ecology Group"/>
        </authorList>
    </citation>
    <scope>NUCLEOTIDE SEQUENCE</scope>
</reference>
<comment type="caution">
    <text evidence="1">The sequence shown here is derived from an EMBL/GenBank/DDBJ whole genome shotgun (WGS) entry which is preliminary data.</text>
</comment>
<sequence>DHSIQGFSFAVFYIEYTAVLVSAVLQCFNTYIPDYKTSSPEESAAVLSKLTLWWTTRLVIQGYKHPLTESDIYPLNKSEKAATVVPAFISHLSPAVE</sequence>
<proteinExistence type="predicted"/>
<feature type="non-terminal residue" evidence="1">
    <location>
        <position position="1"/>
    </location>
</feature>